<proteinExistence type="predicted"/>
<feature type="coiled-coil region" evidence="1">
    <location>
        <begin position="205"/>
        <end position="286"/>
    </location>
</feature>
<evidence type="ECO:0000313" key="4">
    <source>
        <dbReference type="Proteomes" id="UP000190675"/>
    </source>
</evidence>
<feature type="coiled-coil region" evidence="1">
    <location>
        <begin position="106"/>
        <end position="162"/>
    </location>
</feature>
<feature type="region of interest" description="Disordered" evidence="2">
    <location>
        <begin position="1"/>
        <end position="22"/>
    </location>
</feature>
<evidence type="ECO:0000256" key="2">
    <source>
        <dbReference type="SAM" id="MobiDB-lite"/>
    </source>
</evidence>
<evidence type="ECO:0000313" key="3">
    <source>
        <dbReference type="EMBL" id="SHG58794.1"/>
    </source>
</evidence>
<evidence type="ECO:0000256" key="1">
    <source>
        <dbReference type="SAM" id="Coils"/>
    </source>
</evidence>
<dbReference type="OrthoDB" id="8189155at2"/>
<gene>
    <name evidence="3" type="ORF">SAMN05444169_3197</name>
</gene>
<reference evidence="3 4" key="1">
    <citation type="submission" date="2016-11" db="EMBL/GenBank/DDBJ databases">
        <authorList>
            <person name="Jaros S."/>
            <person name="Januszkiewicz K."/>
            <person name="Wedrychowicz H."/>
        </authorList>
    </citation>
    <scope>NUCLEOTIDE SEQUENCE [LARGE SCALE GENOMIC DNA]</scope>
    <source>
        <strain evidence="3 4">GAS242</strain>
    </source>
</reference>
<name>A0A1M5L132_9BRAD</name>
<dbReference type="InterPro" id="IPR050739">
    <property type="entry name" value="MFP"/>
</dbReference>
<dbReference type="PANTHER" id="PTHR30386">
    <property type="entry name" value="MEMBRANE FUSION SUBUNIT OF EMRAB-TOLC MULTIDRUG EFFLUX PUMP"/>
    <property type="match status" value="1"/>
</dbReference>
<dbReference type="AlphaFoldDB" id="A0A1M5L132"/>
<protein>
    <submittedName>
        <fullName evidence="3">Multidrug resistance efflux pump</fullName>
    </submittedName>
</protein>
<sequence length="495" mass="53778">MFESVDRSSAKKTQPAKLPGANRHPKILRASSLVVAGVLSLLLVNAVVPPIVADQSDRAVVDAPITLLTAPIEGEIDSLTISPGHAVDAGDSVARISNVRLDRGTLISLEEKAAEAREKLASAVANKNSDRVYLKSLDSEIANEIEQLKAQFQTQIVELRARVAESVSQSAEKKALVERQSDMVSRDAASVYMLKPTTHQYSAALHNADAESAKLNQKIAQLDALGKGIYVGDDLIAIGTLVQKRRDIDLDEKRMEIEEKELSAVLQDHQRLIDVEQKRLDTLAEANVLVTTAGDILNVGAGPGRHVNAGDTLASLVDCDKSFVVAIFSYRQGQSMKVGTRVRVDGASFHSGIVTAVLPKTSDKIDDRFAVPFPQTERRELYAIIAPDGQTDGAAHAEYTAQLEQLTPCTVGQWVTVTKDDGIVPSMSVTWRRLETLMTSWRNKKGPLQPADDIERKPETGFAMLAAAFRSASQAGYQPPDLAHWLPRIDTVVSR</sequence>
<dbReference type="Proteomes" id="UP000190675">
    <property type="component" value="Chromosome I"/>
</dbReference>
<organism evidence="3 4">
    <name type="scientific">Bradyrhizobium erythrophlei</name>
    <dbReference type="NCBI Taxonomy" id="1437360"/>
    <lineage>
        <taxon>Bacteria</taxon>
        <taxon>Pseudomonadati</taxon>
        <taxon>Pseudomonadota</taxon>
        <taxon>Alphaproteobacteria</taxon>
        <taxon>Hyphomicrobiales</taxon>
        <taxon>Nitrobacteraceae</taxon>
        <taxon>Bradyrhizobium</taxon>
    </lineage>
</organism>
<dbReference type="RefSeq" id="WP_079566782.1">
    <property type="nucleotide sequence ID" value="NZ_LT670818.1"/>
</dbReference>
<keyword evidence="1" id="KW-0175">Coiled coil</keyword>
<dbReference type="EMBL" id="LT670818">
    <property type="protein sequence ID" value="SHG58794.1"/>
    <property type="molecule type" value="Genomic_DNA"/>
</dbReference>
<accession>A0A1M5L132</accession>